<dbReference type="PRINTS" id="PR00834">
    <property type="entry name" value="PROTEASES2C"/>
</dbReference>
<name>A0A956LXV8_UNCEI</name>
<reference evidence="10" key="2">
    <citation type="journal article" date="2021" name="Microbiome">
        <title>Successional dynamics and alternative stable states in a saline activated sludge microbial community over 9 years.</title>
        <authorList>
            <person name="Wang Y."/>
            <person name="Ye J."/>
            <person name="Ju F."/>
            <person name="Liu L."/>
            <person name="Boyd J.A."/>
            <person name="Deng Y."/>
            <person name="Parks D.H."/>
            <person name="Jiang X."/>
            <person name="Yin X."/>
            <person name="Woodcroft B.J."/>
            <person name="Tyson G.W."/>
            <person name="Hugenholtz P."/>
            <person name="Polz M.F."/>
            <person name="Zhang T."/>
        </authorList>
    </citation>
    <scope>NUCLEOTIDE SEQUENCE</scope>
    <source>
        <strain evidence="10">HKST-UBA01</strain>
    </source>
</reference>
<dbReference type="EMBL" id="JAGQHR010000085">
    <property type="protein sequence ID" value="MCA9726932.1"/>
    <property type="molecule type" value="Genomic_DNA"/>
</dbReference>
<gene>
    <name evidence="10" type="ORF">KC729_04560</name>
</gene>
<keyword evidence="6" id="KW-0720">Serine protease</keyword>
<evidence type="ECO:0000256" key="1">
    <source>
        <dbReference type="ARBA" id="ARBA00010541"/>
    </source>
</evidence>
<evidence type="ECO:0000256" key="2">
    <source>
        <dbReference type="ARBA" id="ARBA00022670"/>
    </source>
</evidence>
<keyword evidence="4" id="KW-0677">Repeat</keyword>
<feature type="domain" description="PDZ" evidence="9">
    <location>
        <begin position="271"/>
        <end position="362"/>
    </location>
</feature>
<feature type="binding site" evidence="8">
    <location>
        <begin position="225"/>
        <end position="227"/>
    </location>
    <ligand>
        <name>substrate</name>
    </ligand>
</feature>
<dbReference type="AlphaFoldDB" id="A0A956LXV8"/>
<reference evidence="10" key="1">
    <citation type="submission" date="2020-04" db="EMBL/GenBank/DDBJ databases">
        <authorList>
            <person name="Zhang T."/>
        </authorList>
    </citation>
    <scope>NUCLEOTIDE SEQUENCE</scope>
    <source>
        <strain evidence="10">HKST-UBA01</strain>
    </source>
</reference>
<dbReference type="Gene3D" id="2.30.42.10">
    <property type="match status" value="2"/>
</dbReference>
<dbReference type="Pfam" id="PF13180">
    <property type="entry name" value="PDZ_2"/>
    <property type="match status" value="2"/>
</dbReference>
<feature type="binding site" evidence="8">
    <location>
        <position position="153"/>
    </location>
    <ligand>
        <name>substrate</name>
    </ligand>
</feature>
<dbReference type="SUPFAM" id="SSF50494">
    <property type="entry name" value="Trypsin-like serine proteases"/>
    <property type="match status" value="1"/>
</dbReference>
<comment type="caution">
    <text evidence="10">The sequence shown here is derived from an EMBL/GenBank/DDBJ whole genome shotgun (WGS) entry which is preliminary data.</text>
</comment>
<organism evidence="10 11">
    <name type="scientific">Eiseniibacteriota bacterium</name>
    <dbReference type="NCBI Taxonomy" id="2212470"/>
    <lineage>
        <taxon>Bacteria</taxon>
        <taxon>Candidatus Eiseniibacteriota</taxon>
    </lineage>
</organism>
<evidence type="ECO:0000256" key="5">
    <source>
        <dbReference type="ARBA" id="ARBA00022801"/>
    </source>
</evidence>
<accession>A0A956LXV8</accession>
<dbReference type="InterPro" id="IPR001478">
    <property type="entry name" value="PDZ"/>
</dbReference>
<keyword evidence="3" id="KW-0732">Signal</keyword>
<dbReference type="InterPro" id="IPR036034">
    <property type="entry name" value="PDZ_sf"/>
</dbReference>
<keyword evidence="5" id="KW-0378">Hydrolase</keyword>
<dbReference type="PANTHER" id="PTHR22939:SF129">
    <property type="entry name" value="SERINE PROTEASE HTRA2, MITOCHONDRIAL"/>
    <property type="match status" value="1"/>
</dbReference>
<dbReference type="PANTHER" id="PTHR22939">
    <property type="entry name" value="SERINE PROTEASE FAMILY S1C HTRA-RELATED"/>
    <property type="match status" value="1"/>
</dbReference>
<dbReference type="NCBIfam" id="TIGR02037">
    <property type="entry name" value="degP_htrA_DO"/>
    <property type="match status" value="1"/>
</dbReference>
<feature type="binding site" evidence="8">
    <location>
        <position position="123"/>
    </location>
    <ligand>
        <name>substrate</name>
    </ligand>
</feature>
<feature type="active site" description="Charge relay system" evidence="7">
    <location>
        <position position="123"/>
    </location>
</feature>
<proteinExistence type="inferred from homology"/>
<evidence type="ECO:0000256" key="3">
    <source>
        <dbReference type="ARBA" id="ARBA00022729"/>
    </source>
</evidence>
<dbReference type="PROSITE" id="PS50106">
    <property type="entry name" value="PDZ"/>
    <property type="match status" value="2"/>
</dbReference>
<dbReference type="Proteomes" id="UP000697710">
    <property type="component" value="Unassembled WGS sequence"/>
</dbReference>
<dbReference type="InterPro" id="IPR009003">
    <property type="entry name" value="Peptidase_S1_PA"/>
</dbReference>
<feature type="domain" description="PDZ" evidence="9">
    <location>
        <begin position="386"/>
        <end position="454"/>
    </location>
</feature>
<feature type="active site" description="Charge relay system" evidence="7">
    <location>
        <position position="227"/>
    </location>
</feature>
<protein>
    <submittedName>
        <fullName evidence="10">DegQ family serine endoprotease</fullName>
    </submittedName>
</protein>
<feature type="active site" description="Charge relay system" evidence="7">
    <location>
        <position position="153"/>
    </location>
</feature>
<evidence type="ECO:0000259" key="9">
    <source>
        <dbReference type="PROSITE" id="PS50106"/>
    </source>
</evidence>
<dbReference type="GO" id="GO:0006508">
    <property type="term" value="P:proteolysis"/>
    <property type="evidence" value="ECO:0007669"/>
    <property type="project" value="UniProtKB-KW"/>
</dbReference>
<evidence type="ECO:0000256" key="6">
    <source>
        <dbReference type="ARBA" id="ARBA00022825"/>
    </source>
</evidence>
<dbReference type="SUPFAM" id="SSF50156">
    <property type="entry name" value="PDZ domain-like"/>
    <property type="match status" value="2"/>
</dbReference>
<dbReference type="InterPro" id="IPR011782">
    <property type="entry name" value="Pept_S1C_Do"/>
</dbReference>
<evidence type="ECO:0000313" key="11">
    <source>
        <dbReference type="Proteomes" id="UP000697710"/>
    </source>
</evidence>
<sequence length="490" mass="51699">MKKTGSIVLIAGAALVLGILAERARVVPSIAPTPAQAQSATEGIQALKSQSQAFVAIAKEVLPSVVSITSNKVISPASGGGNGPFSDRFFHRFFDENPEEFRQQGSGSGVIVSEDGYILTNNHVVENADDLEVVLYDGRHFPAQLVGTDAASDVAVIRIQAKDLEPARLGNSDDLQVGEWVLAAGNPFQLSSSITSGIVSAIGRSGIGLTRYENFIQTDAAINPGNSGGALVNLDGEVIGINTAIATRSGGYQGIGFAIPINMARTNMDQLIKTGRVTRGFLGVNIGDIDETMADYYGLDAAHGAIVNRVTEDSPAEHAGIAQGDVIVALNGKPIDGVSDLQMQVAAISPGTKVDLEVVRDRRHKTVTAELAELPTDDGSDATPSQVKPEDDLFSKLGMTLDDVTGNTRREYELPDDVDGAVVTQVKALGAAGRANFRVGDVILKVDDTEVRSLRDLRDALSGIEEGAPVLFLVQRGDVELHLALRMPKE</sequence>
<dbReference type="InterPro" id="IPR001940">
    <property type="entry name" value="Peptidase_S1C"/>
</dbReference>
<dbReference type="CDD" id="cd10839">
    <property type="entry name" value="cpPDZ1_DegP-like"/>
    <property type="match status" value="1"/>
</dbReference>
<evidence type="ECO:0000256" key="8">
    <source>
        <dbReference type="PIRSR" id="PIRSR611782-2"/>
    </source>
</evidence>
<evidence type="ECO:0000313" key="10">
    <source>
        <dbReference type="EMBL" id="MCA9726932.1"/>
    </source>
</evidence>
<dbReference type="GO" id="GO:0004252">
    <property type="term" value="F:serine-type endopeptidase activity"/>
    <property type="evidence" value="ECO:0007669"/>
    <property type="project" value="InterPro"/>
</dbReference>
<dbReference type="SMART" id="SM00228">
    <property type="entry name" value="PDZ"/>
    <property type="match status" value="2"/>
</dbReference>
<evidence type="ECO:0000256" key="7">
    <source>
        <dbReference type="PIRSR" id="PIRSR611782-1"/>
    </source>
</evidence>
<keyword evidence="2" id="KW-0645">Protease</keyword>
<evidence type="ECO:0000256" key="4">
    <source>
        <dbReference type="ARBA" id="ARBA00022737"/>
    </source>
</evidence>
<comment type="similarity">
    <text evidence="1">Belongs to the peptidase S1C family.</text>
</comment>
<dbReference type="Pfam" id="PF13365">
    <property type="entry name" value="Trypsin_2"/>
    <property type="match status" value="1"/>
</dbReference>
<dbReference type="Gene3D" id="2.40.10.120">
    <property type="match status" value="1"/>
</dbReference>